<feature type="transmembrane region" description="Helical" evidence="9">
    <location>
        <begin position="163"/>
        <end position="181"/>
    </location>
</feature>
<evidence type="ECO:0000256" key="7">
    <source>
        <dbReference type="ARBA" id="ARBA00022989"/>
    </source>
</evidence>
<dbReference type="EMBL" id="CAAJGR010000034">
    <property type="protein sequence ID" value="VHO06453.1"/>
    <property type="molecule type" value="Genomic_DNA"/>
</dbReference>
<gene>
    <name evidence="12" type="ORF">BAL341_3470</name>
</gene>
<dbReference type="PROSITE" id="PS50929">
    <property type="entry name" value="ABC_TM1F"/>
    <property type="match status" value="1"/>
</dbReference>
<dbReference type="PROSITE" id="PS00211">
    <property type="entry name" value="ABC_TRANSPORTER_1"/>
    <property type="match status" value="1"/>
</dbReference>
<dbReference type="PANTHER" id="PTHR43394">
    <property type="entry name" value="ATP-DEPENDENT PERMEASE MDL1, MITOCHONDRIAL"/>
    <property type="match status" value="1"/>
</dbReference>
<dbReference type="InterPro" id="IPR011918">
    <property type="entry name" value="ABC_MsbA_ATP-bd"/>
</dbReference>
<proteinExistence type="predicted"/>
<dbReference type="InterPro" id="IPR039421">
    <property type="entry name" value="Type_1_exporter"/>
</dbReference>
<keyword evidence="5" id="KW-0547">Nucleotide-binding</keyword>
<dbReference type="PROSITE" id="PS50893">
    <property type="entry name" value="ABC_TRANSPORTER_2"/>
    <property type="match status" value="1"/>
</dbReference>
<dbReference type="GO" id="GO:0016887">
    <property type="term" value="F:ATP hydrolysis activity"/>
    <property type="evidence" value="ECO:0007669"/>
    <property type="project" value="InterPro"/>
</dbReference>
<dbReference type="NCBIfam" id="TIGR02204">
    <property type="entry name" value="MsbA_rel"/>
    <property type="match status" value="1"/>
</dbReference>
<dbReference type="CDD" id="cd18575">
    <property type="entry name" value="ABC_6TM_bac_exporter_ABCB8_10_like"/>
    <property type="match status" value="1"/>
</dbReference>
<comment type="subcellular location">
    <subcellularLocation>
        <location evidence="1">Cell membrane</location>
        <topology evidence="1">Multi-pass membrane protein</topology>
    </subcellularLocation>
</comment>
<dbReference type="GO" id="GO:0005886">
    <property type="term" value="C:plasma membrane"/>
    <property type="evidence" value="ECO:0007669"/>
    <property type="project" value="UniProtKB-SubCell"/>
</dbReference>
<keyword evidence="4 9" id="KW-0812">Transmembrane</keyword>
<dbReference type="InterPro" id="IPR027417">
    <property type="entry name" value="P-loop_NTPase"/>
</dbReference>
<dbReference type="FunFam" id="3.40.50.300:FF:000221">
    <property type="entry name" value="Multidrug ABC transporter ATP-binding protein"/>
    <property type="match status" value="1"/>
</dbReference>
<keyword evidence="7 9" id="KW-1133">Transmembrane helix</keyword>
<feature type="domain" description="ABC transmembrane type-1" evidence="11">
    <location>
        <begin position="23"/>
        <end position="305"/>
    </location>
</feature>
<feature type="transmembrane region" description="Helical" evidence="9">
    <location>
        <begin position="140"/>
        <end position="157"/>
    </location>
</feature>
<keyword evidence="3" id="KW-1003">Cell membrane</keyword>
<evidence type="ECO:0000256" key="4">
    <source>
        <dbReference type="ARBA" id="ARBA00022692"/>
    </source>
</evidence>
<evidence type="ECO:0000256" key="9">
    <source>
        <dbReference type="SAM" id="Phobius"/>
    </source>
</evidence>
<evidence type="ECO:0000256" key="2">
    <source>
        <dbReference type="ARBA" id="ARBA00022448"/>
    </source>
</evidence>
<evidence type="ECO:0000259" key="11">
    <source>
        <dbReference type="PROSITE" id="PS50929"/>
    </source>
</evidence>
<evidence type="ECO:0000256" key="6">
    <source>
        <dbReference type="ARBA" id="ARBA00022840"/>
    </source>
</evidence>
<evidence type="ECO:0000313" key="12">
    <source>
        <dbReference type="EMBL" id="VHO06453.1"/>
    </source>
</evidence>
<dbReference type="Pfam" id="PF00664">
    <property type="entry name" value="ABC_membrane"/>
    <property type="match status" value="1"/>
</dbReference>
<dbReference type="GO" id="GO:0015421">
    <property type="term" value="F:ABC-type oligopeptide transporter activity"/>
    <property type="evidence" value="ECO:0007669"/>
    <property type="project" value="TreeGrafter"/>
</dbReference>
<dbReference type="Gene3D" id="3.40.50.300">
    <property type="entry name" value="P-loop containing nucleotide triphosphate hydrolases"/>
    <property type="match status" value="1"/>
</dbReference>
<dbReference type="Gene3D" id="1.20.1560.10">
    <property type="entry name" value="ABC transporter type 1, transmembrane domain"/>
    <property type="match status" value="1"/>
</dbReference>
<evidence type="ECO:0000256" key="8">
    <source>
        <dbReference type="ARBA" id="ARBA00023136"/>
    </source>
</evidence>
<evidence type="ECO:0000256" key="5">
    <source>
        <dbReference type="ARBA" id="ARBA00022741"/>
    </source>
</evidence>
<evidence type="ECO:0000259" key="10">
    <source>
        <dbReference type="PROSITE" id="PS50893"/>
    </source>
</evidence>
<feature type="domain" description="ABC transporter" evidence="10">
    <location>
        <begin position="340"/>
        <end position="576"/>
    </location>
</feature>
<reference evidence="12" key="1">
    <citation type="submission" date="2019-04" db="EMBL/GenBank/DDBJ databases">
        <authorList>
            <person name="Brambilla D."/>
        </authorList>
    </citation>
    <scope>NUCLEOTIDE SEQUENCE</scope>
    <source>
        <strain evidence="12">BAL1</strain>
    </source>
</reference>
<dbReference type="GO" id="GO:0090374">
    <property type="term" value="P:oligopeptide export from mitochondrion"/>
    <property type="evidence" value="ECO:0007669"/>
    <property type="project" value="TreeGrafter"/>
</dbReference>
<dbReference type="GO" id="GO:0005524">
    <property type="term" value="F:ATP binding"/>
    <property type="evidence" value="ECO:0007669"/>
    <property type="project" value="UniProtKB-KW"/>
</dbReference>
<name>A0A486XXB2_9GAMM</name>
<dbReference type="AlphaFoldDB" id="A0A486XXB2"/>
<keyword evidence="2" id="KW-0813">Transport</keyword>
<dbReference type="InterPro" id="IPR011527">
    <property type="entry name" value="ABC1_TM_dom"/>
</dbReference>
<dbReference type="SMART" id="SM00382">
    <property type="entry name" value="AAA"/>
    <property type="match status" value="1"/>
</dbReference>
<keyword evidence="8 9" id="KW-0472">Membrane</keyword>
<keyword evidence="6 12" id="KW-0067">ATP-binding</keyword>
<organism evidence="12">
    <name type="scientific">Rheinheimera sp. BAL341</name>
    <dbReference type="NCBI Taxonomy" id="1708203"/>
    <lineage>
        <taxon>Bacteria</taxon>
        <taxon>Pseudomonadati</taxon>
        <taxon>Pseudomonadota</taxon>
        <taxon>Gammaproteobacteria</taxon>
        <taxon>Chromatiales</taxon>
        <taxon>Chromatiaceae</taxon>
        <taxon>Rheinheimera</taxon>
    </lineage>
</organism>
<sequence>MATATAVMPWLLGFLQPYRTRVLLAVLCLLLGSLSWLALGQGVRLLVDEGFVANNSARLNQITLGILLVCLLASLAVFCRFYLMTWLGERVSADIRNRVYQHMLKLSPTFYSQMRTGEVISRFTADTTLLQSVVGSSFSMALRSTVTAIGGLLMMALTSFKMTALVLLAVPLVLLPIIILGRKVRKLSRASQDRLADVGAYVDESLHEIHTVQAYGHEALDQQHFANRIEQVMQAARQRILFRSLLIAAVMLLSISAMVLISWVGAQDVMAGTVSAGELTAFMFYAVMVAGSAATISEVIGDIQRAAGATERLIELATAPVDISSPPAAEPLPQPVTGALSIRHLGFAYPQVADKTVLQQLNIDIKPGERIALVGPSGAGKTTLFQLLQRFYQPTSGQILLDGVDISTLDLAQLRAQFALVPQDAVIFATSVLENVRYGRPDASKQEVINACIAARADEFISHFSAGYATELGERGVRLSGGQKQRIAIARAILADRPVLLLDEATSALDAISEQQVQQALDYLMQGKTTLIIAHRLSTVINADRIILLDQGRLMAMGNHQHLLQQSPLYQQLAELQLLS</sequence>
<dbReference type="SUPFAM" id="SSF52540">
    <property type="entry name" value="P-loop containing nucleoside triphosphate hydrolases"/>
    <property type="match status" value="1"/>
</dbReference>
<dbReference type="InterPro" id="IPR017871">
    <property type="entry name" value="ABC_transporter-like_CS"/>
</dbReference>
<dbReference type="PANTHER" id="PTHR43394:SF1">
    <property type="entry name" value="ATP-BINDING CASSETTE SUB-FAMILY B MEMBER 10, MITOCHONDRIAL"/>
    <property type="match status" value="1"/>
</dbReference>
<dbReference type="InterPro" id="IPR003439">
    <property type="entry name" value="ABC_transporter-like_ATP-bd"/>
</dbReference>
<dbReference type="SUPFAM" id="SSF90123">
    <property type="entry name" value="ABC transporter transmembrane region"/>
    <property type="match status" value="1"/>
</dbReference>
<protein>
    <submittedName>
        <fullName evidence="12">Lipid A export ATP-binding/permease protein MsbA</fullName>
    </submittedName>
</protein>
<dbReference type="Pfam" id="PF00005">
    <property type="entry name" value="ABC_tran"/>
    <property type="match status" value="1"/>
</dbReference>
<evidence type="ECO:0000256" key="1">
    <source>
        <dbReference type="ARBA" id="ARBA00004651"/>
    </source>
</evidence>
<accession>A0A486XXB2</accession>
<feature type="transmembrane region" description="Helical" evidence="9">
    <location>
        <begin position="64"/>
        <end position="83"/>
    </location>
</feature>
<dbReference type="InterPro" id="IPR003593">
    <property type="entry name" value="AAA+_ATPase"/>
</dbReference>
<feature type="transmembrane region" description="Helical" evidence="9">
    <location>
        <begin position="276"/>
        <end position="296"/>
    </location>
</feature>
<evidence type="ECO:0000256" key="3">
    <source>
        <dbReference type="ARBA" id="ARBA00022475"/>
    </source>
</evidence>
<dbReference type="InterPro" id="IPR036640">
    <property type="entry name" value="ABC1_TM_sf"/>
</dbReference>
<feature type="transmembrane region" description="Helical" evidence="9">
    <location>
        <begin position="240"/>
        <end position="264"/>
    </location>
</feature>